<keyword evidence="2 5" id="KW-0689">Ribosomal protein</keyword>
<reference evidence="5" key="1">
    <citation type="submission" date="2021-03" db="EMBL/GenBank/DDBJ databases">
        <authorList>
            <person name="Jaffe A."/>
        </authorList>
    </citation>
    <scope>NUCLEOTIDE SEQUENCE</scope>
    <source>
        <strain evidence="5">RIFCSPHIGHO2_01_FULL_AR10_44_11</strain>
    </source>
</reference>
<dbReference type="GO" id="GO:0005840">
    <property type="term" value="C:ribosome"/>
    <property type="evidence" value="ECO:0007669"/>
    <property type="project" value="UniProtKB-KW"/>
</dbReference>
<dbReference type="PROSITE" id="PS01106">
    <property type="entry name" value="RIBOSOMAL_L18E"/>
    <property type="match status" value="1"/>
</dbReference>
<dbReference type="Pfam" id="PF00828">
    <property type="entry name" value="Ribosomal_L27A"/>
    <property type="match status" value="1"/>
</dbReference>
<comment type="caution">
    <text evidence="5">The sequence shown here is derived from an EMBL/GenBank/DDBJ whole genome shotgun (WGS) entry which is preliminary data.</text>
</comment>
<dbReference type="InterPro" id="IPR021132">
    <property type="entry name" value="Ribosomal_eL18/eL18-A/B/_CS"/>
</dbReference>
<dbReference type="NCBIfam" id="NF003079">
    <property type="entry name" value="PRK04005.1"/>
    <property type="match status" value="1"/>
</dbReference>
<keyword evidence="3" id="KW-0687">Ribonucleoprotein</keyword>
<name>A0A8T4L0X9_9ARCH</name>
<evidence type="ECO:0000313" key="5">
    <source>
        <dbReference type="EMBL" id="MBS3057495.1"/>
    </source>
</evidence>
<dbReference type="InterPro" id="IPR021131">
    <property type="entry name" value="Ribosomal_uL15/eL18"/>
</dbReference>
<protein>
    <submittedName>
        <fullName evidence="5">50S ribosomal protein L18e</fullName>
    </submittedName>
</protein>
<evidence type="ECO:0000256" key="2">
    <source>
        <dbReference type="ARBA" id="ARBA00022980"/>
    </source>
</evidence>
<dbReference type="SUPFAM" id="SSF52080">
    <property type="entry name" value="Ribosomal proteins L15p and L18e"/>
    <property type="match status" value="1"/>
</dbReference>
<dbReference type="GO" id="GO:0003735">
    <property type="term" value="F:structural constituent of ribosome"/>
    <property type="evidence" value="ECO:0007669"/>
    <property type="project" value="InterPro"/>
</dbReference>
<evidence type="ECO:0000256" key="1">
    <source>
        <dbReference type="ARBA" id="ARBA00006815"/>
    </source>
</evidence>
<sequence>MKVTGPTELGTQVLIRRLEKLGKSSKQAMWLDLAERLGKPRRIRPSVNLWKLGKMAKKFPGKTLLVPGKVLGSGALDSALSICALEFSAGAIKKISEHKGKALLLDEFVGKPADANDIAIIK</sequence>
<accession>A0A8T4L0X9</accession>
<evidence type="ECO:0000259" key="4">
    <source>
        <dbReference type="Pfam" id="PF00828"/>
    </source>
</evidence>
<dbReference type="GO" id="GO:0006412">
    <property type="term" value="P:translation"/>
    <property type="evidence" value="ECO:0007669"/>
    <property type="project" value="InterPro"/>
</dbReference>
<dbReference type="GO" id="GO:1990904">
    <property type="term" value="C:ribonucleoprotein complex"/>
    <property type="evidence" value="ECO:0007669"/>
    <property type="project" value="UniProtKB-KW"/>
</dbReference>
<evidence type="ECO:0000256" key="3">
    <source>
        <dbReference type="ARBA" id="ARBA00023274"/>
    </source>
</evidence>
<dbReference type="Gene3D" id="3.100.10.10">
    <property type="match status" value="1"/>
</dbReference>
<reference evidence="5" key="2">
    <citation type="submission" date="2021-05" db="EMBL/GenBank/DDBJ databases">
        <title>Protein family content uncovers lineage relationships and bacterial pathway maintenance mechanisms in DPANN archaea.</title>
        <authorList>
            <person name="Castelle C.J."/>
            <person name="Meheust R."/>
            <person name="Jaffe A.L."/>
            <person name="Seitz K."/>
            <person name="Gong X."/>
            <person name="Baker B.J."/>
            <person name="Banfield J.F."/>
        </authorList>
    </citation>
    <scope>NUCLEOTIDE SEQUENCE</scope>
    <source>
        <strain evidence="5">RIFCSPHIGHO2_01_FULL_AR10_44_11</strain>
    </source>
</reference>
<organism evidence="5 6">
    <name type="scientific">Candidatus Iainarchaeum sp</name>
    <dbReference type="NCBI Taxonomy" id="3101447"/>
    <lineage>
        <taxon>Archaea</taxon>
        <taxon>Candidatus Iainarchaeota</taxon>
        <taxon>Candidatus Iainarchaeia</taxon>
        <taxon>Candidatus Iainarchaeales</taxon>
        <taxon>Candidatus Iainarchaeaceae</taxon>
        <taxon>Candidatus Iainarchaeum</taxon>
    </lineage>
</organism>
<dbReference type="InterPro" id="IPR036227">
    <property type="entry name" value="Ribosomal_uL15/eL18_sf"/>
</dbReference>
<dbReference type="AlphaFoldDB" id="A0A8T4L0X9"/>
<evidence type="ECO:0000313" key="6">
    <source>
        <dbReference type="Proteomes" id="UP000677687"/>
    </source>
</evidence>
<proteinExistence type="inferred from homology"/>
<feature type="domain" description="Large ribosomal subunit protein uL15/eL18" evidence="4">
    <location>
        <begin position="69"/>
        <end position="101"/>
    </location>
</feature>
<dbReference type="EMBL" id="JAGVWD010000039">
    <property type="protein sequence ID" value="MBS3057495.1"/>
    <property type="molecule type" value="Genomic_DNA"/>
</dbReference>
<gene>
    <name evidence="5" type="ORF">J4415_02595</name>
</gene>
<dbReference type="Proteomes" id="UP000677687">
    <property type="component" value="Unassembled WGS sequence"/>
</dbReference>
<comment type="similarity">
    <text evidence="1">Belongs to the eukaryotic ribosomal protein eL18 family.</text>
</comment>